<sequence length="83" mass="9062">RKNAIAIVRVAVTSRFCIYCKSLGQKVTLFLGNHRMGTPQSIPLCPSRKEIGQWISVTIPVVSKTGSIFVSVTVLIPMTSVET</sequence>
<accession>A0ABU6U1Q8</accession>
<name>A0ABU6U1Q8_9FABA</name>
<comment type="caution">
    <text evidence="1">The sequence shown here is derived from an EMBL/GenBank/DDBJ whole genome shotgun (WGS) entry which is preliminary data.</text>
</comment>
<keyword evidence="2" id="KW-1185">Reference proteome</keyword>
<feature type="non-terminal residue" evidence="1">
    <location>
        <position position="1"/>
    </location>
</feature>
<gene>
    <name evidence="1" type="ORF">PIB30_115988</name>
</gene>
<dbReference type="EMBL" id="JASCZI010105805">
    <property type="protein sequence ID" value="MED6154789.1"/>
    <property type="molecule type" value="Genomic_DNA"/>
</dbReference>
<protein>
    <submittedName>
        <fullName evidence="1">Uncharacterized protein</fullName>
    </submittedName>
</protein>
<reference evidence="1 2" key="1">
    <citation type="journal article" date="2023" name="Plants (Basel)">
        <title>Bridging the Gap: Combining Genomics and Transcriptomics Approaches to Understand Stylosanthes scabra, an Orphan Legume from the Brazilian Caatinga.</title>
        <authorList>
            <person name="Ferreira-Neto J.R.C."/>
            <person name="da Silva M.D."/>
            <person name="Binneck E."/>
            <person name="de Melo N.F."/>
            <person name="da Silva R.H."/>
            <person name="de Melo A.L.T.M."/>
            <person name="Pandolfi V."/>
            <person name="Bustamante F.O."/>
            <person name="Brasileiro-Vidal A.C."/>
            <person name="Benko-Iseppon A.M."/>
        </authorList>
    </citation>
    <scope>NUCLEOTIDE SEQUENCE [LARGE SCALE GENOMIC DNA]</scope>
    <source>
        <tissue evidence="1">Leaves</tissue>
    </source>
</reference>
<evidence type="ECO:0000313" key="1">
    <source>
        <dbReference type="EMBL" id="MED6154789.1"/>
    </source>
</evidence>
<organism evidence="1 2">
    <name type="scientific">Stylosanthes scabra</name>
    <dbReference type="NCBI Taxonomy" id="79078"/>
    <lineage>
        <taxon>Eukaryota</taxon>
        <taxon>Viridiplantae</taxon>
        <taxon>Streptophyta</taxon>
        <taxon>Embryophyta</taxon>
        <taxon>Tracheophyta</taxon>
        <taxon>Spermatophyta</taxon>
        <taxon>Magnoliopsida</taxon>
        <taxon>eudicotyledons</taxon>
        <taxon>Gunneridae</taxon>
        <taxon>Pentapetalae</taxon>
        <taxon>rosids</taxon>
        <taxon>fabids</taxon>
        <taxon>Fabales</taxon>
        <taxon>Fabaceae</taxon>
        <taxon>Papilionoideae</taxon>
        <taxon>50 kb inversion clade</taxon>
        <taxon>dalbergioids sensu lato</taxon>
        <taxon>Dalbergieae</taxon>
        <taxon>Pterocarpus clade</taxon>
        <taxon>Stylosanthes</taxon>
    </lineage>
</organism>
<feature type="non-terminal residue" evidence="1">
    <location>
        <position position="83"/>
    </location>
</feature>
<evidence type="ECO:0000313" key="2">
    <source>
        <dbReference type="Proteomes" id="UP001341840"/>
    </source>
</evidence>
<proteinExistence type="predicted"/>
<dbReference type="Proteomes" id="UP001341840">
    <property type="component" value="Unassembled WGS sequence"/>
</dbReference>